<evidence type="ECO:0000313" key="5">
    <source>
        <dbReference type="EMBL" id="SEI06620.1"/>
    </source>
</evidence>
<proteinExistence type="predicted"/>
<dbReference type="Pfam" id="PF00392">
    <property type="entry name" value="GntR"/>
    <property type="match status" value="1"/>
</dbReference>
<dbReference type="InterPro" id="IPR036390">
    <property type="entry name" value="WH_DNA-bd_sf"/>
</dbReference>
<keyword evidence="2 5" id="KW-0238">DNA-binding</keyword>
<dbReference type="PANTHER" id="PTHR43537">
    <property type="entry name" value="TRANSCRIPTIONAL REGULATOR, GNTR FAMILY"/>
    <property type="match status" value="1"/>
</dbReference>
<dbReference type="STRING" id="173990.SAMN05660691_03274"/>
<evidence type="ECO:0000259" key="4">
    <source>
        <dbReference type="PROSITE" id="PS50949"/>
    </source>
</evidence>
<dbReference type="OrthoDB" id="9799812at2"/>
<dbReference type="InterPro" id="IPR036388">
    <property type="entry name" value="WH-like_DNA-bd_sf"/>
</dbReference>
<reference evidence="6" key="1">
    <citation type="submission" date="2016-10" db="EMBL/GenBank/DDBJ databases">
        <authorList>
            <person name="Varghese N."/>
            <person name="Submissions S."/>
        </authorList>
    </citation>
    <scope>NUCLEOTIDE SEQUENCE [LARGE SCALE GENOMIC DNA]</scope>
    <source>
        <strain evidence="6">DSM 17616</strain>
    </source>
</reference>
<evidence type="ECO:0000256" key="1">
    <source>
        <dbReference type="ARBA" id="ARBA00023015"/>
    </source>
</evidence>
<dbReference type="GO" id="GO:0003700">
    <property type="term" value="F:DNA-binding transcription factor activity"/>
    <property type="evidence" value="ECO:0007669"/>
    <property type="project" value="InterPro"/>
</dbReference>
<dbReference type="Pfam" id="PF07729">
    <property type="entry name" value="FCD"/>
    <property type="match status" value="1"/>
</dbReference>
<evidence type="ECO:0000256" key="2">
    <source>
        <dbReference type="ARBA" id="ARBA00023125"/>
    </source>
</evidence>
<dbReference type="InterPro" id="IPR008920">
    <property type="entry name" value="TF_FadR/GntR_C"/>
</dbReference>
<sequence length="214" mass="24109">MLKKQQLYNQLKQHIQLQHWPPGTVLTQQQLAEHYGVSRIVVRDVQQALLSDGWLEPHGKAGMQVPGFSVTEAQELCLLRLQLEPLALQLAAANMSFSQLGQAEDLLGHIAAHKHLAPYQRGELNWQFHRILYQSCAKPHLLRLLDQLHQQVSRYLGYQEQALAYADTSAAEHAELLSLLRQGDTEQAGKLLVSHITEAGNLLVQLLQKQQGAR</sequence>
<accession>A0A1H6MX18</accession>
<dbReference type="SMART" id="SM00895">
    <property type="entry name" value="FCD"/>
    <property type="match status" value="1"/>
</dbReference>
<organism evidence="5 6">
    <name type="scientific">Rheinheimera pacifica</name>
    <dbReference type="NCBI Taxonomy" id="173990"/>
    <lineage>
        <taxon>Bacteria</taxon>
        <taxon>Pseudomonadati</taxon>
        <taxon>Pseudomonadota</taxon>
        <taxon>Gammaproteobacteria</taxon>
        <taxon>Chromatiales</taxon>
        <taxon>Chromatiaceae</taxon>
        <taxon>Rheinheimera</taxon>
    </lineage>
</organism>
<evidence type="ECO:0000256" key="3">
    <source>
        <dbReference type="ARBA" id="ARBA00023163"/>
    </source>
</evidence>
<dbReference type="Proteomes" id="UP000199371">
    <property type="component" value="Unassembled WGS sequence"/>
</dbReference>
<dbReference type="PROSITE" id="PS50949">
    <property type="entry name" value="HTH_GNTR"/>
    <property type="match status" value="1"/>
</dbReference>
<dbReference type="InterPro" id="IPR000524">
    <property type="entry name" value="Tscrpt_reg_HTH_GntR"/>
</dbReference>
<protein>
    <submittedName>
        <fullName evidence="5">DNA-binding transcriptional regulator, GntR family</fullName>
    </submittedName>
</protein>
<dbReference type="AlphaFoldDB" id="A0A1H6MX18"/>
<dbReference type="Gene3D" id="1.20.120.530">
    <property type="entry name" value="GntR ligand-binding domain-like"/>
    <property type="match status" value="1"/>
</dbReference>
<dbReference type="SUPFAM" id="SSF48008">
    <property type="entry name" value="GntR ligand-binding domain-like"/>
    <property type="match status" value="1"/>
</dbReference>
<dbReference type="GO" id="GO:0003677">
    <property type="term" value="F:DNA binding"/>
    <property type="evidence" value="ECO:0007669"/>
    <property type="project" value="UniProtKB-KW"/>
</dbReference>
<evidence type="ECO:0000313" key="6">
    <source>
        <dbReference type="Proteomes" id="UP000199371"/>
    </source>
</evidence>
<dbReference type="EMBL" id="FNXF01000015">
    <property type="protein sequence ID" value="SEI06620.1"/>
    <property type="molecule type" value="Genomic_DNA"/>
</dbReference>
<dbReference type="PANTHER" id="PTHR43537:SF41">
    <property type="entry name" value="TRANSCRIPTIONAL REGULATORY PROTEIN"/>
    <property type="match status" value="1"/>
</dbReference>
<feature type="domain" description="HTH gntR-type" evidence="4">
    <location>
        <begin position="1"/>
        <end position="68"/>
    </location>
</feature>
<keyword evidence="3" id="KW-0804">Transcription</keyword>
<dbReference type="RefSeq" id="WP_092795638.1">
    <property type="nucleotide sequence ID" value="NZ_FNXF01000015.1"/>
</dbReference>
<dbReference type="CDD" id="cd07377">
    <property type="entry name" value="WHTH_GntR"/>
    <property type="match status" value="1"/>
</dbReference>
<dbReference type="SUPFAM" id="SSF46785">
    <property type="entry name" value="Winged helix' DNA-binding domain"/>
    <property type="match status" value="1"/>
</dbReference>
<gene>
    <name evidence="5" type="ORF">SAMN05660691_03274</name>
</gene>
<dbReference type="InterPro" id="IPR011711">
    <property type="entry name" value="GntR_C"/>
</dbReference>
<name>A0A1H6MX18_9GAMM</name>
<dbReference type="Gene3D" id="1.10.10.10">
    <property type="entry name" value="Winged helix-like DNA-binding domain superfamily/Winged helix DNA-binding domain"/>
    <property type="match status" value="1"/>
</dbReference>
<keyword evidence="6" id="KW-1185">Reference proteome</keyword>
<dbReference type="SMART" id="SM00345">
    <property type="entry name" value="HTH_GNTR"/>
    <property type="match status" value="1"/>
</dbReference>
<keyword evidence="1" id="KW-0805">Transcription regulation</keyword>